<proteinExistence type="predicted"/>
<evidence type="ECO:0000313" key="5">
    <source>
        <dbReference type="Proteomes" id="UP000037696"/>
    </source>
</evidence>
<keyword evidence="1" id="KW-0862">Zinc</keyword>
<dbReference type="Gene3D" id="3.30.160.60">
    <property type="entry name" value="Classic Zinc Finger"/>
    <property type="match status" value="1"/>
</dbReference>
<accession>A0A0M9WHI8</accession>
<dbReference type="Proteomes" id="UP000037696">
    <property type="component" value="Unassembled WGS sequence"/>
</dbReference>
<reference evidence="4 5" key="1">
    <citation type="submission" date="2015-08" db="EMBL/GenBank/DDBJ databases">
        <title>Genome sequencing of Penicillium nordicum.</title>
        <authorList>
            <person name="Nguyen H.D."/>
            <person name="Seifert K.A."/>
        </authorList>
    </citation>
    <scope>NUCLEOTIDE SEQUENCE [LARGE SCALE GENOMIC DNA]</scope>
    <source>
        <strain evidence="4 5">DAOMC 185683</strain>
    </source>
</reference>
<dbReference type="EMBL" id="LHQQ01000049">
    <property type="protein sequence ID" value="KOS45092.1"/>
    <property type="molecule type" value="Genomic_DNA"/>
</dbReference>
<sequence length="230" mass="25626">MARAFPDEHSDAFPFEGEALPHTSTFVQNTSRSTLPYLEQNPPFSSSVYDSYIQSPWTMDGFGLIIPATIPQIGMDPITGWVRDNASPAGEENTMNSSCNEFEHFDTNGHQQGQLSTPVGVPSKGATCEVSPSGDRTSRRRCSKPNAKRSLTSPIKCDWKDCTNPCLFTRDTSLWRHIKEKHIFPDAFKCSSLLCNMSFGRRDKLNEHLRSAHADGEGQEGRYCRSCNAV</sequence>
<feature type="domain" description="C2H2-type" evidence="3">
    <location>
        <begin position="188"/>
        <end position="218"/>
    </location>
</feature>
<feature type="compositionally biased region" description="Polar residues" evidence="2">
    <location>
        <begin position="108"/>
        <end position="117"/>
    </location>
</feature>
<dbReference type="InterPro" id="IPR013087">
    <property type="entry name" value="Znf_C2H2_type"/>
</dbReference>
<dbReference type="SMART" id="SM00355">
    <property type="entry name" value="ZnF_C2H2"/>
    <property type="match status" value="2"/>
</dbReference>
<protein>
    <recommendedName>
        <fullName evidence="3">C2H2-type domain-containing protein</fullName>
    </recommendedName>
</protein>
<organism evidence="4 5">
    <name type="scientific">Penicillium nordicum</name>
    <dbReference type="NCBI Taxonomy" id="229535"/>
    <lineage>
        <taxon>Eukaryota</taxon>
        <taxon>Fungi</taxon>
        <taxon>Dikarya</taxon>
        <taxon>Ascomycota</taxon>
        <taxon>Pezizomycotina</taxon>
        <taxon>Eurotiomycetes</taxon>
        <taxon>Eurotiomycetidae</taxon>
        <taxon>Eurotiales</taxon>
        <taxon>Aspergillaceae</taxon>
        <taxon>Penicillium</taxon>
    </lineage>
</organism>
<evidence type="ECO:0000259" key="3">
    <source>
        <dbReference type="PROSITE" id="PS50157"/>
    </source>
</evidence>
<dbReference type="GO" id="GO:0008270">
    <property type="term" value="F:zinc ion binding"/>
    <property type="evidence" value="ECO:0007669"/>
    <property type="project" value="UniProtKB-KW"/>
</dbReference>
<dbReference type="PROSITE" id="PS50157">
    <property type="entry name" value="ZINC_FINGER_C2H2_2"/>
    <property type="match status" value="1"/>
</dbReference>
<dbReference type="PROSITE" id="PS00028">
    <property type="entry name" value="ZINC_FINGER_C2H2_1"/>
    <property type="match status" value="1"/>
</dbReference>
<evidence type="ECO:0000313" key="4">
    <source>
        <dbReference type="EMBL" id="KOS45092.1"/>
    </source>
</evidence>
<keyword evidence="1" id="KW-0863">Zinc-finger</keyword>
<feature type="compositionally biased region" description="Basic residues" evidence="2">
    <location>
        <begin position="138"/>
        <end position="147"/>
    </location>
</feature>
<evidence type="ECO:0000256" key="1">
    <source>
        <dbReference type="PROSITE-ProRule" id="PRU00042"/>
    </source>
</evidence>
<name>A0A0M9WHI8_9EURO</name>
<dbReference type="OrthoDB" id="4321006at2759"/>
<gene>
    <name evidence="4" type="ORF">ACN38_g3998</name>
</gene>
<evidence type="ECO:0000256" key="2">
    <source>
        <dbReference type="SAM" id="MobiDB-lite"/>
    </source>
</evidence>
<dbReference type="STRING" id="229535.A0A0M9WHI8"/>
<comment type="caution">
    <text evidence="4">The sequence shown here is derived from an EMBL/GenBank/DDBJ whole genome shotgun (WGS) entry which is preliminary data.</text>
</comment>
<dbReference type="AlphaFoldDB" id="A0A0M9WHI8"/>
<keyword evidence="1" id="KW-0479">Metal-binding</keyword>
<feature type="region of interest" description="Disordered" evidence="2">
    <location>
        <begin position="107"/>
        <end position="150"/>
    </location>
</feature>
<keyword evidence="5" id="KW-1185">Reference proteome</keyword>